<dbReference type="Proteomes" id="UP001158961">
    <property type="component" value="Chromosome"/>
</dbReference>
<protein>
    <submittedName>
        <fullName evidence="1">Uncharacterized protein</fullName>
    </submittedName>
</protein>
<dbReference type="AlphaFoldDB" id="A0AAN2K4S4"/>
<name>A0AAN2K4S4_ENTAG</name>
<organism evidence="1 2">
    <name type="scientific">Enterobacter agglomerans</name>
    <name type="common">Erwinia herbicola</name>
    <name type="synonym">Pantoea agglomerans</name>
    <dbReference type="NCBI Taxonomy" id="549"/>
    <lineage>
        <taxon>Bacteria</taxon>
        <taxon>Pseudomonadati</taxon>
        <taxon>Pseudomonadota</taxon>
        <taxon>Gammaproteobacteria</taxon>
        <taxon>Enterobacterales</taxon>
        <taxon>Erwiniaceae</taxon>
        <taxon>Pantoea</taxon>
        <taxon>Pantoea agglomerans group</taxon>
    </lineage>
</organism>
<reference evidence="1" key="1">
    <citation type="submission" date="2022-05" db="EMBL/GenBank/DDBJ databases">
        <authorList>
            <person name="Pothier F. J."/>
        </authorList>
    </citation>
    <scope>NUCLEOTIDE SEQUENCE</scope>
    <source>
        <strain evidence="1">DAPP-PG734</strain>
    </source>
</reference>
<gene>
    <name evidence="1" type="ORF">DAPPPG734_04440</name>
</gene>
<evidence type="ECO:0000313" key="2">
    <source>
        <dbReference type="Proteomes" id="UP001158961"/>
    </source>
</evidence>
<dbReference type="EMBL" id="OW970315">
    <property type="protein sequence ID" value="CAH6199792.1"/>
    <property type="molecule type" value="Genomic_DNA"/>
</dbReference>
<proteinExistence type="predicted"/>
<evidence type="ECO:0000313" key="1">
    <source>
        <dbReference type="EMBL" id="CAH6199792.1"/>
    </source>
</evidence>
<dbReference type="RefSeq" id="WP_152551392.1">
    <property type="nucleotide sequence ID" value="NZ_JNVA01000049.1"/>
</dbReference>
<accession>A0AAN2K4S4</accession>
<sequence length="62" mass="7048">MTRKKTPSNNIDSFTVASNVMDKIITVTVDNYFNNDSLKAYKEARKSIKKRQKPLIAKSVAE</sequence>